<dbReference type="Proteomes" id="UP001164286">
    <property type="component" value="Unassembled WGS sequence"/>
</dbReference>
<proteinExistence type="predicted"/>
<gene>
    <name evidence="2" type="ORF">MKK02DRAFT_39570</name>
</gene>
<protein>
    <submittedName>
        <fullName evidence="2">Uncharacterized protein</fullName>
    </submittedName>
</protein>
<comment type="caution">
    <text evidence="2">The sequence shown here is derived from an EMBL/GenBank/DDBJ whole genome shotgun (WGS) entry which is preliminary data.</text>
</comment>
<organism evidence="2 3">
    <name type="scientific">Dioszegia hungarica</name>
    <dbReference type="NCBI Taxonomy" id="4972"/>
    <lineage>
        <taxon>Eukaryota</taxon>
        <taxon>Fungi</taxon>
        <taxon>Dikarya</taxon>
        <taxon>Basidiomycota</taxon>
        <taxon>Agaricomycotina</taxon>
        <taxon>Tremellomycetes</taxon>
        <taxon>Tremellales</taxon>
        <taxon>Bulleribasidiaceae</taxon>
        <taxon>Dioszegia</taxon>
    </lineage>
</organism>
<dbReference type="EMBL" id="JAKWFO010000001">
    <property type="protein sequence ID" value="KAI9639275.1"/>
    <property type="molecule type" value="Genomic_DNA"/>
</dbReference>
<dbReference type="RefSeq" id="XP_052949052.1">
    <property type="nucleotide sequence ID" value="XM_053090663.1"/>
</dbReference>
<evidence type="ECO:0000313" key="2">
    <source>
        <dbReference type="EMBL" id="KAI9639275.1"/>
    </source>
</evidence>
<feature type="transmembrane region" description="Helical" evidence="1">
    <location>
        <begin position="91"/>
        <end position="118"/>
    </location>
</feature>
<dbReference type="GeneID" id="77729868"/>
<reference evidence="2" key="1">
    <citation type="journal article" date="2022" name="G3 (Bethesda)">
        <title>High quality genome of the basidiomycete yeast Dioszegia hungarica PDD-24b-2 isolated from cloud water.</title>
        <authorList>
            <person name="Jarrige D."/>
            <person name="Haridas S."/>
            <person name="Bleykasten-Grosshans C."/>
            <person name="Joly M."/>
            <person name="Nadalig T."/>
            <person name="Sancelme M."/>
            <person name="Vuilleumier S."/>
            <person name="Grigoriev I.V."/>
            <person name="Amato P."/>
            <person name="Bringel F."/>
        </authorList>
    </citation>
    <scope>NUCLEOTIDE SEQUENCE</scope>
    <source>
        <strain evidence="2">PDD-24b-2</strain>
    </source>
</reference>
<keyword evidence="1" id="KW-0812">Transmembrane</keyword>
<keyword evidence="3" id="KW-1185">Reference proteome</keyword>
<evidence type="ECO:0000256" key="1">
    <source>
        <dbReference type="SAM" id="Phobius"/>
    </source>
</evidence>
<keyword evidence="1" id="KW-1133">Transmembrane helix</keyword>
<sequence>MYIHLTNSSALAAARLARTAAKEDFVQTPPGSPEFSKCKRKVTRAIKRVKRLESRQRHISALRDCVFGLQKALGLDRNKGRIEYMTTSNDALMAGLAAPVTGIMLTAGAAAIGTAYVAGALSKVNSGSN</sequence>
<dbReference type="AlphaFoldDB" id="A0AA38HF52"/>
<accession>A0AA38HF52</accession>
<name>A0AA38HF52_9TREE</name>
<evidence type="ECO:0000313" key="3">
    <source>
        <dbReference type="Proteomes" id="UP001164286"/>
    </source>
</evidence>
<keyword evidence="1" id="KW-0472">Membrane</keyword>